<evidence type="ECO:0000256" key="4">
    <source>
        <dbReference type="ARBA" id="ARBA00022989"/>
    </source>
</evidence>
<keyword evidence="5" id="KW-0472">Membrane</keyword>
<dbReference type="PANTHER" id="PTHR11266:SF113">
    <property type="entry name" value="MEMBRANE PROTEIN, MPV17_PMP22 FAMILY, PUTATIVE (AFU_ORTHOLOGUE AFUA_1G13840)-RELATED"/>
    <property type="match status" value="1"/>
</dbReference>
<dbReference type="Pfam" id="PF04117">
    <property type="entry name" value="Mpv17_PMP22"/>
    <property type="match status" value="1"/>
</dbReference>
<comment type="caution">
    <text evidence="8">The sequence shown here is derived from an EMBL/GenBank/DDBJ whole genome shotgun (WGS) entry which is preliminary data.</text>
</comment>
<keyword evidence="9" id="KW-1185">Reference proteome</keyword>
<evidence type="ECO:0000256" key="2">
    <source>
        <dbReference type="ARBA" id="ARBA00006824"/>
    </source>
</evidence>
<evidence type="ECO:0000256" key="1">
    <source>
        <dbReference type="ARBA" id="ARBA00004141"/>
    </source>
</evidence>
<evidence type="ECO:0000313" key="8">
    <source>
        <dbReference type="EMBL" id="KAL2825677.1"/>
    </source>
</evidence>
<evidence type="ECO:0000256" key="3">
    <source>
        <dbReference type="ARBA" id="ARBA00022692"/>
    </source>
</evidence>
<comment type="subcellular location">
    <subcellularLocation>
        <location evidence="1">Membrane</location>
        <topology evidence="1">Multi-pass membrane protein</topology>
    </subcellularLocation>
</comment>
<evidence type="ECO:0000256" key="6">
    <source>
        <dbReference type="RuleBase" id="RU363053"/>
    </source>
</evidence>
<evidence type="ECO:0000256" key="5">
    <source>
        <dbReference type="ARBA" id="ARBA00023136"/>
    </source>
</evidence>
<dbReference type="PANTHER" id="PTHR11266">
    <property type="entry name" value="PEROXISOMAL MEMBRANE PROTEIN 2, PXMP2 MPV17"/>
    <property type="match status" value="1"/>
</dbReference>
<dbReference type="EMBL" id="JBFXLU010000479">
    <property type="protein sequence ID" value="KAL2825677.1"/>
    <property type="molecule type" value="Genomic_DNA"/>
</dbReference>
<evidence type="ECO:0000313" key="9">
    <source>
        <dbReference type="Proteomes" id="UP001610446"/>
    </source>
</evidence>
<evidence type="ECO:0000256" key="7">
    <source>
        <dbReference type="SAM" id="MobiDB-lite"/>
    </source>
</evidence>
<reference evidence="8 9" key="1">
    <citation type="submission" date="2024-07" db="EMBL/GenBank/DDBJ databases">
        <title>Section-level genome sequencing and comparative genomics of Aspergillus sections Usti and Cavernicolus.</title>
        <authorList>
            <consortium name="Lawrence Berkeley National Laboratory"/>
            <person name="Nybo J.L."/>
            <person name="Vesth T.C."/>
            <person name="Theobald S."/>
            <person name="Frisvad J.C."/>
            <person name="Larsen T.O."/>
            <person name="Kjaerboelling I."/>
            <person name="Rothschild-Mancinelli K."/>
            <person name="Lyhne E.K."/>
            <person name="Kogle M.E."/>
            <person name="Barry K."/>
            <person name="Clum A."/>
            <person name="Na H."/>
            <person name="Ledsgaard L."/>
            <person name="Lin J."/>
            <person name="Lipzen A."/>
            <person name="Kuo A."/>
            <person name="Riley R."/>
            <person name="Mondo S."/>
            <person name="Labutti K."/>
            <person name="Haridas S."/>
            <person name="Pangalinan J."/>
            <person name="Salamov A.A."/>
            <person name="Simmons B.A."/>
            <person name="Magnuson J.K."/>
            <person name="Chen J."/>
            <person name="Drula E."/>
            <person name="Henrissat B."/>
            <person name="Wiebenga A."/>
            <person name="Lubbers R.J."/>
            <person name="Gomes A.C."/>
            <person name="Makela M.R."/>
            <person name="Stajich J."/>
            <person name="Grigoriev I.V."/>
            <person name="Mortensen U.H."/>
            <person name="De Vries R.P."/>
            <person name="Baker S.E."/>
            <person name="Andersen M.R."/>
        </authorList>
    </citation>
    <scope>NUCLEOTIDE SEQUENCE [LARGE SCALE GENOMIC DNA]</scope>
    <source>
        <strain evidence="8 9">CBS 123904</strain>
    </source>
</reference>
<proteinExistence type="inferred from homology"/>
<dbReference type="InterPro" id="IPR007248">
    <property type="entry name" value="Mpv17_PMP22"/>
</dbReference>
<sequence>MPTLQFLLAYSHPHLPPAAILTRLRLRLPATNSQTKQNDVPRGATAKPRARKRHRSSAALFAWFSDSQSRRPYITQLCLTPLIYCLGDFSAQMIGDDDFDYRCSLRSMIIGLVIAVPSYKWFLFLGQHFNYRSPALSLGAKVATNQLFYTPMFNVYFFAFHGLLAGDGLWGTIERVKDTVPTSIPRSFLYWPLVTAFNFSYVSPHSRAIATSVFAVFWQSYLSWLNSSVGDGKGEHPRTYSSGSSGADMTMTAVEELDRQMLIFDDT</sequence>
<feature type="region of interest" description="Disordered" evidence="7">
    <location>
        <begin position="32"/>
        <end position="53"/>
    </location>
</feature>
<accession>A0ABR4IDH9</accession>
<keyword evidence="4" id="KW-1133">Transmembrane helix</keyword>
<name>A0ABR4IDH9_9EURO</name>
<dbReference type="Proteomes" id="UP001610446">
    <property type="component" value="Unassembled WGS sequence"/>
</dbReference>
<organism evidence="8 9">
    <name type="scientific">Aspergillus pseudoustus</name>
    <dbReference type="NCBI Taxonomy" id="1810923"/>
    <lineage>
        <taxon>Eukaryota</taxon>
        <taxon>Fungi</taxon>
        <taxon>Dikarya</taxon>
        <taxon>Ascomycota</taxon>
        <taxon>Pezizomycotina</taxon>
        <taxon>Eurotiomycetes</taxon>
        <taxon>Eurotiomycetidae</taxon>
        <taxon>Eurotiales</taxon>
        <taxon>Aspergillaceae</taxon>
        <taxon>Aspergillus</taxon>
        <taxon>Aspergillus subgen. Nidulantes</taxon>
    </lineage>
</organism>
<keyword evidence="3" id="KW-0812">Transmembrane</keyword>
<protein>
    <submittedName>
        <fullName evidence="8">Uncharacterized protein</fullName>
    </submittedName>
</protein>
<comment type="similarity">
    <text evidence="2 6">Belongs to the peroxisomal membrane protein PXMP2/4 family.</text>
</comment>
<gene>
    <name evidence="8" type="ORF">BJY01DRAFT_241510</name>
</gene>